<comment type="caution">
    <text evidence="2">The sequence shown here is derived from an EMBL/GenBank/DDBJ whole genome shotgun (WGS) entry which is preliminary data.</text>
</comment>
<dbReference type="InterPro" id="IPR036291">
    <property type="entry name" value="NAD(P)-bd_dom_sf"/>
</dbReference>
<dbReference type="PANTHER" id="PTHR45033">
    <property type="match status" value="1"/>
</dbReference>
<accession>A0A4Q2UHR9</accession>
<dbReference type="InterPro" id="IPR011032">
    <property type="entry name" value="GroES-like_sf"/>
</dbReference>
<reference evidence="2 3" key="1">
    <citation type="submission" date="2019-01" db="EMBL/GenBank/DDBJ databases">
        <title>Spirosoma flava sp. nov., a propanil-degrading bacterium isolated from herbicide-contaminated soil.</title>
        <authorList>
            <person name="Zhang L."/>
            <person name="Jiang J.-D."/>
        </authorList>
    </citation>
    <scope>NUCLEOTIDE SEQUENCE [LARGE SCALE GENOMIC DNA]</scope>
    <source>
        <strain evidence="2 3">TY50</strain>
    </source>
</reference>
<organism evidence="2 3">
    <name type="scientific">Spirosoma sordidisoli</name>
    <dbReference type="NCBI Taxonomy" id="2502893"/>
    <lineage>
        <taxon>Bacteria</taxon>
        <taxon>Pseudomonadati</taxon>
        <taxon>Bacteroidota</taxon>
        <taxon>Cytophagia</taxon>
        <taxon>Cytophagales</taxon>
        <taxon>Cytophagaceae</taxon>
        <taxon>Spirosoma</taxon>
    </lineage>
</organism>
<dbReference type="EMBL" id="SBLB01000010">
    <property type="protein sequence ID" value="RYC67011.1"/>
    <property type="molecule type" value="Genomic_DNA"/>
</dbReference>
<dbReference type="RefSeq" id="WP_129605820.1">
    <property type="nucleotide sequence ID" value="NZ_SBLB01000010.1"/>
</dbReference>
<dbReference type="InterPro" id="IPR013154">
    <property type="entry name" value="ADH-like_N"/>
</dbReference>
<gene>
    <name evidence="2" type="ORF">EQG79_26940</name>
</gene>
<evidence type="ECO:0000259" key="1">
    <source>
        <dbReference type="SMART" id="SM00829"/>
    </source>
</evidence>
<dbReference type="SUPFAM" id="SSF51735">
    <property type="entry name" value="NAD(P)-binding Rossmann-fold domains"/>
    <property type="match status" value="1"/>
</dbReference>
<dbReference type="Pfam" id="PF00107">
    <property type="entry name" value="ADH_zinc_N"/>
    <property type="match status" value="1"/>
</dbReference>
<evidence type="ECO:0000313" key="2">
    <source>
        <dbReference type="EMBL" id="RYC67011.1"/>
    </source>
</evidence>
<dbReference type="GO" id="GO:0016491">
    <property type="term" value="F:oxidoreductase activity"/>
    <property type="evidence" value="ECO:0007669"/>
    <property type="project" value="InterPro"/>
</dbReference>
<proteinExistence type="predicted"/>
<dbReference type="AlphaFoldDB" id="A0A4Q2UHR9"/>
<dbReference type="SMART" id="SM00829">
    <property type="entry name" value="PKS_ER"/>
    <property type="match status" value="1"/>
</dbReference>
<dbReference type="Proteomes" id="UP000290407">
    <property type="component" value="Unassembled WGS sequence"/>
</dbReference>
<dbReference type="Gene3D" id="3.40.50.720">
    <property type="entry name" value="NAD(P)-binding Rossmann-like Domain"/>
    <property type="match status" value="1"/>
</dbReference>
<dbReference type="Pfam" id="PF08240">
    <property type="entry name" value="ADH_N"/>
    <property type="match status" value="1"/>
</dbReference>
<dbReference type="InterPro" id="IPR020843">
    <property type="entry name" value="ER"/>
</dbReference>
<feature type="domain" description="Enoyl reductase (ER)" evidence="1">
    <location>
        <begin position="8"/>
        <end position="339"/>
    </location>
</feature>
<evidence type="ECO:0000313" key="3">
    <source>
        <dbReference type="Proteomes" id="UP000290407"/>
    </source>
</evidence>
<sequence length="343" mass="35703">MKALQLAATHQPIQLVDAPTPTPGPGEVLVRIRAAALNHRDVFIQQGLYPGIKLPAILGSDGAGVVAEVGAGVDPVWRGQDVIINCSMHWGPNPAHYGADFQILGMPTNGTYAEYVAVPVRYIHHKPAHLSFEQAAALPLAGLTAWRALMSRAGLHASGAQSPQKVLITGIGGGAALFALQFAVAAGAEVWVTSGADEKIERAKAMGAVGGVNYREPDWGKTLMTQTGGGRAGYFNVIIDSAGGPGFAKLIDAAAPGGRIAIFGGTTGTITEVVPPKVFFKQLNIAGTTMGTEAEFGAMVRFVSEKGIVPVVDEVFPLTDAAGAFQKMNDGKQFGKLVLKVSE</sequence>
<dbReference type="InterPro" id="IPR013149">
    <property type="entry name" value="ADH-like_C"/>
</dbReference>
<dbReference type="InterPro" id="IPR052711">
    <property type="entry name" value="Zinc_ADH-like"/>
</dbReference>
<name>A0A4Q2UHR9_9BACT</name>
<dbReference type="Gene3D" id="3.90.180.10">
    <property type="entry name" value="Medium-chain alcohol dehydrogenases, catalytic domain"/>
    <property type="match status" value="1"/>
</dbReference>
<protein>
    <submittedName>
        <fullName evidence="2">Alcohol dehydrogenase</fullName>
    </submittedName>
</protein>
<dbReference type="SUPFAM" id="SSF50129">
    <property type="entry name" value="GroES-like"/>
    <property type="match status" value="1"/>
</dbReference>
<keyword evidence="3" id="KW-1185">Reference proteome</keyword>
<dbReference type="PANTHER" id="PTHR45033:SF3">
    <property type="entry name" value="DEHYDROGENASE, PUTATIVE (AFU_ORTHOLOGUE AFUA_2G13270)-RELATED"/>
    <property type="match status" value="1"/>
</dbReference>